<evidence type="ECO:0000313" key="2">
    <source>
        <dbReference type="EMBL" id="KAF2008487.1"/>
    </source>
</evidence>
<dbReference type="Gene3D" id="2.120.10.70">
    <property type="entry name" value="Fucose-specific lectin"/>
    <property type="match status" value="1"/>
</dbReference>
<dbReference type="EMBL" id="ML978083">
    <property type="protein sequence ID" value="KAF2008487.1"/>
    <property type="molecule type" value="Genomic_DNA"/>
</dbReference>
<evidence type="ECO:0000256" key="1">
    <source>
        <dbReference type="SAM" id="MobiDB-lite"/>
    </source>
</evidence>
<dbReference type="AlphaFoldDB" id="A0A6A5X6L5"/>
<protein>
    <recommendedName>
        <fullName evidence="4">Fucose-specific lectin</fullName>
    </recommendedName>
</protein>
<dbReference type="SUPFAM" id="SSF89372">
    <property type="entry name" value="Fucose-specific lectin"/>
    <property type="match status" value="1"/>
</dbReference>
<sequence length="490" mass="56171">MRVANPFLGKWNSSLGCRFITLAYKYRHIQGKNSPSVHPLSLKLISKTVIGRKLAVNPEFHEWSKELDDFTTWRIIRRSKPAMLLDLISGISGMEWVRDCFQPAKQPVHPFPGPTVPRLVWLPHPQSRLAVESKDDMTILLFQNSSNELVLVKLGILNCLAKTPIACNRVAPGTPLAIGWINSRLYVFFAEEDHYLRAMFYNAGSGQWREDELSTSKIQIHQESSLLCLRSCLYCQDRNGDILRIKRDKGEWLNPFNLHTQESGALQKAWAGTPLTGGFIISPTAQGNYRWIVLYYLSSKGKLVRGIDGSMQTCQDEEVVPVENPRMPAWQESPWTIPEQDTSVYPDFSMSPDHPNESTPPILFRTTGDFLNMCWQSKKDEAQWVFLPRICQTAPGSHFFLQFLNQDINESAYIFFFSKDAHLEMVEIDDYISERKPIISQRTVFHEICGIKPWKRLFPNSDSDESDDSDDSDDEDDEVDEAWPLRESFG</sequence>
<feature type="compositionally biased region" description="Acidic residues" evidence="1">
    <location>
        <begin position="462"/>
        <end position="481"/>
    </location>
</feature>
<reference evidence="2" key="1">
    <citation type="journal article" date="2020" name="Stud. Mycol.">
        <title>101 Dothideomycetes genomes: a test case for predicting lifestyles and emergence of pathogens.</title>
        <authorList>
            <person name="Haridas S."/>
            <person name="Albert R."/>
            <person name="Binder M."/>
            <person name="Bloem J."/>
            <person name="Labutti K."/>
            <person name="Salamov A."/>
            <person name="Andreopoulos B."/>
            <person name="Baker S."/>
            <person name="Barry K."/>
            <person name="Bills G."/>
            <person name="Bluhm B."/>
            <person name="Cannon C."/>
            <person name="Castanera R."/>
            <person name="Culley D."/>
            <person name="Daum C."/>
            <person name="Ezra D."/>
            <person name="Gonzalez J."/>
            <person name="Henrissat B."/>
            <person name="Kuo A."/>
            <person name="Liang C."/>
            <person name="Lipzen A."/>
            <person name="Lutzoni F."/>
            <person name="Magnuson J."/>
            <person name="Mondo S."/>
            <person name="Nolan M."/>
            <person name="Ohm R."/>
            <person name="Pangilinan J."/>
            <person name="Park H.-J."/>
            <person name="Ramirez L."/>
            <person name="Alfaro M."/>
            <person name="Sun H."/>
            <person name="Tritt A."/>
            <person name="Yoshinaga Y."/>
            <person name="Zwiers L.-H."/>
            <person name="Turgeon B."/>
            <person name="Goodwin S."/>
            <person name="Spatafora J."/>
            <person name="Crous P."/>
            <person name="Grigoriev I."/>
        </authorList>
    </citation>
    <scope>NUCLEOTIDE SEQUENCE</scope>
    <source>
        <strain evidence="2">CBS 175.79</strain>
    </source>
</reference>
<feature type="region of interest" description="Disordered" evidence="1">
    <location>
        <begin position="457"/>
        <end position="490"/>
    </location>
</feature>
<accession>A0A6A5X6L5</accession>
<evidence type="ECO:0000313" key="3">
    <source>
        <dbReference type="Proteomes" id="UP000799778"/>
    </source>
</evidence>
<proteinExistence type="predicted"/>
<organism evidence="2 3">
    <name type="scientific">Aaosphaeria arxii CBS 175.79</name>
    <dbReference type="NCBI Taxonomy" id="1450172"/>
    <lineage>
        <taxon>Eukaryota</taxon>
        <taxon>Fungi</taxon>
        <taxon>Dikarya</taxon>
        <taxon>Ascomycota</taxon>
        <taxon>Pezizomycotina</taxon>
        <taxon>Dothideomycetes</taxon>
        <taxon>Pleosporomycetidae</taxon>
        <taxon>Pleosporales</taxon>
        <taxon>Pleosporales incertae sedis</taxon>
        <taxon>Aaosphaeria</taxon>
    </lineage>
</organism>
<evidence type="ECO:0008006" key="4">
    <source>
        <dbReference type="Google" id="ProtNLM"/>
    </source>
</evidence>
<dbReference type="RefSeq" id="XP_033376826.1">
    <property type="nucleotide sequence ID" value="XM_033526327.1"/>
</dbReference>
<gene>
    <name evidence="2" type="ORF">BU24DRAFT_415846</name>
</gene>
<keyword evidence="3" id="KW-1185">Reference proteome</keyword>
<dbReference type="GeneID" id="54283724"/>
<name>A0A6A5X6L5_9PLEO</name>
<dbReference type="Proteomes" id="UP000799778">
    <property type="component" value="Unassembled WGS sequence"/>
</dbReference>
<dbReference type="OrthoDB" id="3777266at2759"/>